<keyword evidence="3" id="KW-0285">Flavoprotein</keyword>
<dbReference type="SUPFAM" id="SSF51905">
    <property type="entry name" value="FAD/NAD(P)-binding domain"/>
    <property type="match status" value="1"/>
</dbReference>
<keyword evidence="4" id="KW-0274">FAD</keyword>
<keyword evidence="5" id="KW-0560">Oxidoreductase</keyword>
<comment type="caution">
    <text evidence="7">The sequence shown here is derived from an EMBL/GenBank/DDBJ whole genome shotgun (WGS) entry which is preliminary data.</text>
</comment>
<dbReference type="Gene3D" id="3.30.9.10">
    <property type="entry name" value="D-Amino Acid Oxidase, subunit A, domain 2"/>
    <property type="match status" value="1"/>
</dbReference>
<name>A0AAD7CHY6_9AGAR</name>
<sequence>MTDRKTLIVGSGVFGCSTALHLLKRGWTNVTIIDKASTLPAPDGASNDINRIVRTSYSDPFYAKLGQEAIAAWRDQTEWDDAYHESGVFCISGGDSTSDYAHKSYLNDLELGERVEFMDAADLWMPRMAPLRGYLNRDNGWANAGQGISVIMNKITALGGRILPGKEAKELIKEGQKITGVRCSDGTVLEADLVVLATGSWTESAFPAVRQGKLFQASGQCVAMVQLTQEEGNEYRDYPVVLDFNSGFYIFPPNENNIVKMATHSAGYLHSVQGISTPRTISSNPDDGLSIPKSEVKKLRDGLRTVYPALAEKNFIATRLCWYNDSVDSDWVIGYKPDYENSLFFATAGSGHGYKFLPILGRLIADIIEGKSTDEVSAKFAVDREIKHVDETRVDQMPRELVIGELCVAEDLQ</sequence>
<dbReference type="GO" id="GO:0004657">
    <property type="term" value="F:proline dehydrogenase activity"/>
    <property type="evidence" value="ECO:0007669"/>
    <property type="project" value="TreeGrafter"/>
</dbReference>
<dbReference type="Pfam" id="PF01266">
    <property type="entry name" value="DAO"/>
    <property type="match status" value="1"/>
</dbReference>
<dbReference type="PROSITE" id="PS51257">
    <property type="entry name" value="PROKAR_LIPOPROTEIN"/>
    <property type="match status" value="1"/>
</dbReference>
<dbReference type="EMBL" id="JARKIF010000002">
    <property type="protein sequence ID" value="KAJ7647653.1"/>
    <property type="molecule type" value="Genomic_DNA"/>
</dbReference>
<proteinExistence type="inferred from homology"/>
<comment type="cofactor">
    <cofactor evidence="1">
        <name>FAD</name>
        <dbReference type="ChEBI" id="CHEBI:57692"/>
    </cofactor>
</comment>
<evidence type="ECO:0000256" key="1">
    <source>
        <dbReference type="ARBA" id="ARBA00001974"/>
    </source>
</evidence>
<organism evidence="7 8">
    <name type="scientific">Roridomyces roridus</name>
    <dbReference type="NCBI Taxonomy" id="1738132"/>
    <lineage>
        <taxon>Eukaryota</taxon>
        <taxon>Fungi</taxon>
        <taxon>Dikarya</taxon>
        <taxon>Basidiomycota</taxon>
        <taxon>Agaricomycotina</taxon>
        <taxon>Agaricomycetes</taxon>
        <taxon>Agaricomycetidae</taxon>
        <taxon>Agaricales</taxon>
        <taxon>Marasmiineae</taxon>
        <taxon>Mycenaceae</taxon>
        <taxon>Roridomyces</taxon>
    </lineage>
</organism>
<accession>A0AAD7CHY6</accession>
<evidence type="ECO:0000256" key="5">
    <source>
        <dbReference type="ARBA" id="ARBA00023002"/>
    </source>
</evidence>
<dbReference type="Proteomes" id="UP001221142">
    <property type="component" value="Unassembled WGS sequence"/>
</dbReference>
<reference evidence="7" key="1">
    <citation type="submission" date="2023-03" db="EMBL/GenBank/DDBJ databases">
        <title>Massive genome expansion in bonnet fungi (Mycena s.s.) driven by repeated elements and novel gene families across ecological guilds.</title>
        <authorList>
            <consortium name="Lawrence Berkeley National Laboratory"/>
            <person name="Harder C.B."/>
            <person name="Miyauchi S."/>
            <person name="Viragh M."/>
            <person name="Kuo A."/>
            <person name="Thoen E."/>
            <person name="Andreopoulos B."/>
            <person name="Lu D."/>
            <person name="Skrede I."/>
            <person name="Drula E."/>
            <person name="Henrissat B."/>
            <person name="Morin E."/>
            <person name="Kohler A."/>
            <person name="Barry K."/>
            <person name="LaButti K."/>
            <person name="Morin E."/>
            <person name="Salamov A."/>
            <person name="Lipzen A."/>
            <person name="Mereny Z."/>
            <person name="Hegedus B."/>
            <person name="Baldrian P."/>
            <person name="Stursova M."/>
            <person name="Weitz H."/>
            <person name="Taylor A."/>
            <person name="Grigoriev I.V."/>
            <person name="Nagy L.G."/>
            <person name="Martin F."/>
            <person name="Kauserud H."/>
        </authorList>
    </citation>
    <scope>NUCLEOTIDE SEQUENCE</scope>
    <source>
        <strain evidence="7">9284</strain>
    </source>
</reference>
<dbReference type="InterPro" id="IPR045170">
    <property type="entry name" value="MTOX"/>
</dbReference>
<dbReference type="GO" id="GO:0050660">
    <property type="term" value="F:flavin adenine dinucleotide binding"/>
    <property type="evidence" value="ECO:0007669"/>
    <property type="project" value="InterPro"/>
</dbReference>
<dbReference type="PANTHER" id="PTHR10961">
    <property type="entry name" value="PEROXISOMAL SARCOSINE OXIDASE"/>
    <property type="match status" value="1"/>
</dbReference>
<evidence type="ECO:0000256" key="2">
    <source>
        <dbReference type="ARBA" id="ARBA00010989"/>
    </source>
</evidence>
<dbReference type="GO" id="GO:0008115">
    <property type="term" value="F:sarcosine oxidase activity"/>
    <property type="evidence" value="ECO:0007669"/>
    <property type="project" value="TreeGrafter"/>
</dbReference>
<comment type="similarity">
    <text evidence="2">Belongs to the MSOX/MTOX family.</text>
</comment>
<evidence type="ECO:0000313" key="7">
    <source>
        <dbReference type="EMBL" id="KAJ7647653.1"/>
    </source>
</evidence>
<dbReference type="InterPro" id="IPR036188">
    <property type="entry name" value="FAD/NAD-bd_sf"/>
</dbReference>
<dbReference type="InterPro" id="IPR006076">
    <property type="entry name" value="FAD-dep_OxRdtase"/>
</dbReference>
<evidence type="ECO:0000259" key="6">
    <source>
        <dbReference type="Pfam" id="PF01266"/>
    </source>
</evidence>
<dbReference type="SUPFAM" id="SSF54373">
    <property type="entry name" value="FAD-linked reductases, C-terminal domain"/>
    <property type="match status" value="1"/>
</dbReference>
<dbReference type="AlphaFoldDB" id="A0AAD7CHY6"/>
<dbReference type="Gene3D" id="3.50.50.60">
    <property type="entry name" value="FAD/NAD(P)-binding domain"/>
    <property type="match status" value="1"/>
</dbReference>
<evidence type="ECO:0000256" key="4">
    <source>
        <dbReference type="ARBA" id="ARBA00022827"/>
    </source>
</evidence>
<gene>
    <name evidence="7" type="ORF">FB45DRAFT_894050</name>
</gene>
<dbReference type="GO" id="GO:0050031">
    <property type="term" value="F:L-pipecolate oxidase activity"/>
    <property type="evidence" value="ECO:0007669"/>
    <property type="project" value="TreeGrafter"/>
</dbReference>
<dbReference type="PANTHER" id="PTHR10961:SF46">
    <property type="entry name" value="PEROXISOMAL SARCOSINE OXIDASE"/>
    <property type="match status" value="1"/>
</dbReference>
<evidence type="ECO:0000256" key="3">
    <source>
        <dbReference type="ARBA" id="ARBA00022630"/>
    </source>
</evidence>
<evidence type="ECO:0000313" key="8">
    <source>
        <dbReference type="Proteomes" id="UP001221142"/>
    </source>
</evidence>
<feature type="domain" description="FAD dependent oxidoreductase" evidence="6">
    <location>
        <begin position="6"/>
        <end position="366"/>
    </location>
</feature>
<protein>
    <submittedName>
        <fullName evidence="7">FAD dependent oxidoreductase</fullName>
    </submittedName>
</protein>
<keyword evidence="8" id="KW-1185">Reference proteome</keyword>